<dbReference type="InterPro" id="IPR005135">
    <property type="entry name" value="Endo/exonuclease/phosphatase"/>
</dbReference>
<evidence type="ECO:0000256" key="2">
    <source>
        <dbReference type="SAM" id="MobiDB-lite"/>
    </source>
</evidence>
<dbReference type="GO" id="GO:0008270">
    <property type="term" value="F:zinc ion binding"/>
    <property type="evidence" value="ECO:0007669"/>
    <property type="project" value="UniProtKB-KW"/>
</dbReference>
<keyword evidence="1" id="KW-0862">Zinc</keyword>
<feature type="domain" description="CCHC-type" evidence="3">
    <location>
        <begin position="14"/>
        <end position="28"/>
    </location>
</feature>
<keyword evidence="1" id="KW-0479">Metal-binding</keyword>
<feature type="region of interest" description="Disordered" evidence="2">
    <location>
        <begin position="42"/>
        <end position="76"/>
    </location>
</feature>
<dbReference type="InterPro" id="IPR036691">
    <property type="entry name" value="Endo/exonu/phosph_ase_sf"/>
</dbReference>
<reference evidence="4 5" key="1">
    <citation type="journal article" date="2019" name="Commun. Biol.">
        <title>The bagworm genome reveals a unique fibroin gene that provides high tensile strength.</title>
        <authorList>
            <person name="Kono N."/>
            <person name="Nakamura H."/>
            <person name="Ohtoshi R."/>
            <person name="Tomita M."/>
            <person name="Numata K."/>
            <person name="Arakawa K."/>
        </authorList>
    </citation>
    <scope>NUCLEOTIDE SEQUENCE [LARGE SCALE GENOMIC DNA]</scope>
</reference>
<feature type="compositionally biased region" description="Basic and acidic residues" evidence="2">
    <location>
        <begin position="57"/>
        <end position="74"/>
    </location>
</feature>
<proteinExistence type="predicted"/>
<dbReference type="EMBL" id="BGZK01002820">
    <property type="protein sequence ID" value="GBP96665.1"/>
    <property type="molecule type" value="Genomic_DNA"/>
</dbReference>
<dbReference type="AlphaFoldDB" id="A0A4C2ACE7"/>
<evidence type="ECO:0000256" key="1">
    <source>
        <dbReference type="PROSITE-ProRule" id="PRU00047"/>
    </source>
</evidence>
<dbReference type="PROSITE" id="PS50158">
    <property type="entry name" value="ZF_CCHC"/>
    <property type="match status" value="1"/>
</dbReference>
<dbReference type="GO" id="GO:0003676">
    <property type="term" value="F:nucleic acid binding"/>
    <property type="evidence" value="ECO:0007669"/>
    <property type="project" value="InterPro"/>
</dbReference>
<gene>
    <name evidence="4" type="ORF">EVAR_89990_1</name>
</gene>
<evidence type="ECO:0000313" key="5">
    <source>
        <dbReference type="Proteomes" id="UP000299102"/>
    </source>
</evidence>
<dbReference type="Pfam" id="PF14529">
    <property type="entry name" value="Exo_endo_phos_2"/>
    <property type="match status" value="1"/>
</dbReference>
<evidence type="ECO:0000259" key="3">
    <source>
        <dbReference type="PROSITE" id="PS50158"/>
    </source>
</evidence>
<dbReference type="GO" id="GO:0003824">
    <property type="term" value="F:catalytic activity"/>
    <property type="evidence" value="ECO:0007669"/>
    <property type="project" value="InterPro"/>
</dbReference>
<name>A0A4C2ACE7_EUMVA</name>
<dbReference type="OrthoDB" id="7491480at2759"/>
<keyword evidence="1" id="KW-0863">Zinc-finger</keyword>
<organism evidence="4 5">
    <name type="scientific">Eumeta variegata</name>
    <name type="common">Bagworm moth</name>
    <name type="synonym">Eumeta japonica</name>
    <dbReference type="NCBI Taxonomy" id="151549"/>
    <lineage>
        <taxon>Eukaryota</taxon>
        <taxon>Metazoa</taxon>
        <taxon>Ecdysozoa</taxon>
        <taxon>Arthropoda</taxon>
        <taxon>Hexapoda</taxon>
        <taxon>Insecta</taxon>
        <taxon>Pterygota</taxon>
        <taxon>Neoptera</taxon>
        <taxon>Endopterygota</taxon>
        <taxon>Lepidoptera</taxon>
        <taxon>Glossata</taxon>
        <taxon>Ditrysia</taxon>
        <taxon>Tineoidea</taxon>
        <taxon>Psychidae</taxon>
        <taxon>Oiketicinae</taxon>
        <taxon>Eumeta</taxon>
    </lineage>
</organism>
<accession>A0A4C2ACE7</accession>
<protein>
    <submittedName>
        <fullName evidence="4">Retrovirus-related Pol polyprotein from type-1 retrotransposable element R1</fullName>
    </submittedName>
</protein>
<sequence length="341" mass="37731">MVTRRLTAAPRTLCGKCGEIGHKTEECKATVAVRHATDLGDVTPRLTGRRRGIAQHESSRKSDTYPSPDMDKRGGLRVGQINLGGSVVATRELPETARRLGLDLVLVQEQYTSADNIIQTGTTPKAGIMVTRTNLTLTALAHLSTQHCMVAHVGPSDLYVISGYFQYSDRIDPYLEHLGSVLNALRGKRVIVGVDSNVHSPMWHCERRQYTGRGAEAEHRRQQMECFIAERSLMLHNCEGQPATFAGARGESNIDLTLSTRGVAVNDWSVLEDASVSDHRLIVYRVDGVVRSATCAEPMEEPVRFRDRGVDWDVFERTVQMRVGRIRWGAPAAKVAGRSLM</sequence>
<dbReference type="Gene3D" id="3.60.10.10">
    <property type="entry name" value="Endonuclease/exonuclease/phosphatase"/>
    <property type="match status" value="1"/>
</dbReference>
<dbReference type="Proteomes" id="UP000299102">
    <property type="component" value="Unassembled WGS sequence"/>
</dbReference>
<dbReference type="InterPro" id="IPR001878">
    <property type="entry name" value="Znf_CCHC"/>
</dbReference>
<evidence type="ECO:0000313" key="4">
    <source>
        <dbReference type="EMBL" id="GBP96665.1"/>
    </source>
</evidence>
<keyword evidence="5" id="KW-1185">Reference proteome</keyword>
<dbReference type="SUPFAM" id="SSF56219">
    <property type="entry name" value="DNase I-like"/>
    <property type="match status" value="1"/>
</dbReference>
<comment type="caution">
    <text evidence="4">The sequence shown here is derived from an EMBL/GenBank/DDBJ whole genome shotgun (WGS) entry which is preliminary data.</text>
</comment>